<dbReference type="PROSITE" id="PS00041">
    <property type="entry name" value="HTH_ARAC_FAMILY_1"/>
    <property type="match status" value="1"/>
</dbReference>
<dbReference type="PROSITE" id="PS01124">
    <property type="entry name" value="HTH_ARAC_FAMILY_2"/>
    <property type="match status" value="1"/>
</dbReference>
<dbReference type="PANTHER" id="PTHR46796">
    <property type="entry name" value="HTH-TYPE TRANSCRIPTIONAL ACTIVATOR RHAS-RELATED"/>
    <property type="match status" value="1"/>
</dbReference>
<dbReference type="Gene3D" id="1.10.10.60">
    <property type="entry name" value="Homeodomain-like"/>
    <property type="match status" value="1"/>
</dbReference>
<dbReference type="InterPro" id="IPR018060">
    <property type="entry name" value="HTH_AraC"/>
</dbReference>
<evidence type="ECO:0000256" key="1">
    <source>
        <dbReference type="ARBA" id="ARBA00023015"/>
    </source>
</evidence>
<dbReference type="InterPro" id="IPR018062">
    <property type="entry name" value="HTH_AraC-typ_CS"/>
</dbReference>
<dbReference type="GO" id="GO:0043565">
    <property type="term" value="F:sequence-specific DNA binding"/>
    <property type="evidence" value="ECO:0007669"/>
    <property type="project" value="InterPro"/>
</dbReference>
<protein>
    <submittedName>
        <fullName evidence="5">AraC-like protein</fullName>
    </submittedName>
</protein>
<feature type="domain" description="HTH araC/xylS-type" evidence="4">
    <location>
        <begin position="201"/>
        <end position="302"/>
    </location>
</feature>
<evidence type="ECO:0000313" key="5">
    <source>
        <dbReference type="EMBL" id="RBP74782.1"/>
    </source>
</evidence>
<keyword evidence="3" id="KW-0804">Transcription</keyword>
<comment type="caution">
    <text evidence="5">The sequence shown here is derived from an EMBL/GenBank/DDBJ whole genome shotgun (WGS) entry which is preliminary data.</text>
</comment>
<evidence type="ECO:0000259" key="4">
    <source>
        <dbReference type="PROSITE" id="PS01124"/>
    </source>
</evidence>
<dbReference type="EMBL" id="QNSB01000001">
    <property type="protein sequence ID" value="RBP74782.1"/>
    <property type="molecule type" value="Genomic_DNA"/>
</dbReference>
<dbReference type="SUPFAM" id="SSF46689">
    <property type="entry name" value="Homeodomain-like"/>
    <property type="match status" value="1"/>
</dbReference>
<evidence type="ECO:0000256" key="3">
    <source>
        <dbReference type="ARBA" id="ARBA00023163"/>
    </source>
</evidence>
<dbReference type="Proteomes" id="UP000253509">
    <property type="component" value="Unassembled WGS sequence"/>
</dbReference>
<dbReference type="Pfam" id="PF12833">
    <property type="entry name" value="HTH_18"/>
    <property type="match status" value="1"/>
</dbReference>
<dbReference type="SMART" id="SM00342">
    <property type="entry name" value="HTH_ARAC"/>
    <property type="match status" value="1"/>
</dbReference>
<sequence length="306" mass="33285">MFEFATEDIGAWEHVARRVAAVRCDPLGNIFSGGLKTRTLTDDVSVSFIRTSPLRISHIGNRNQSPMSDRLLLSMQAAGSATVIQHGRSIRISSDMAALNETRSNFAVEPSSGEQRLLVLSVPRDRVTFSDREIADVCASPLDRRTPSFNALSGFLSGLFRDGVAASPTEQIGLAEAAVLLLSAILSSTTGSAPSDTSLLHVLLQYVHRHLGDPALSVATMAEANFVSVRQVHRVFAGYGVPPAVYIRRLRLSRASNMLLRRQYTNMTIAGIADACGYSDPVVFSRAFAREYGVPPSQWNCERKSC</sequence>
<name>A0A366IQK6_9MICO</name>
<keyword evidence="1" id="KW-0805">Transcription regulation</keyword>
<dbReference type="InterPro" id="IPR035418">
    <property type="entry name" value="AraC-bd_2"/>
</dbReference>
<keyword evidence="6" id="KW-1185">Reference proteome</keyword>
<proteinExistence type="predicted"/>
<keyword evidence="2" id="KW-0238">DNA-binding</keyword>
<dbReference type="RefSeq" id="WP_113938670.1">
    <property type="nucleotide sequence ID" value="NZ_QNSB01000001.1"/>
</dbReference>
<organism evidence="5 6">
    <name type="scientific">Brevibacterium celere</name>
    <dbReference type="NCBI Taxonomy" id="225845"/>
    <lineage>
        <taxon>Bacteria</taxon>
        <taxon>Bacillati</taxon>
        <taxon>Actinomycetota</taxon>
        <taxon>Actinomycetes</taxon>
        <taxon>Micrococcales</taxon>
        <taxon>Brevibacteriaceae</taxon>
        <taxon>Brevibacterium</taxon>
    </lineage>
</organism>
<accession>A0A366IQK6</accession>
<dbReference type="InterPro" id="IPR050204">
    <property type="entry name" value="AraC_XylS_family_regulators"/>
</dbReference>
<reference evidence="5 6" key="1">
    <citation type="submission" date="2018-06" db="EMBL/GenBank/DDBJ databases">
        <title>Freshwater and sediment microbial communities from various areas in North America, analyzing microbe dynamics in response to fracking.</title>
        <authorList>
            <person name="Lamendella R."/>
        </authorList>
    </citation>
    <scope>NUCLEOTIDE SEQUENCE [LARGE SCALE GENOMIC DNA]</scope>
    <source>
        <strain evidence="5 6">3b_TX</strain>
    </source>
</reference>
<dbReference type="PANTHER" id="PTHR46796:SF6">
    <property type="entry name" value="ARAC SUBFAMILY"/>
    <property type="match status" value="1"/>
</dbReference>
<evidence type="ECO:0000256" key="2">
    <source>
        <dbReference type="ARBA" id="ARBA00023125"/>
    </source>
</evidence>
<dbReference type="GO" id="GO:0003700">
    <property type="term" value="F:DNA-binding transcription factor activity"/>
    <property type="evidence" value="ECO:0007669"/>
    <property type="project" value="InterPro"/>
</dbReference>
<gene>
    <name evidence="5" type="ORF">DFO65_101508</name>
</gene>
<evidence type="ECO:0000313" key="6">
    <source>
        <dbReference type="Proteomes" id="UP000253509"/>
    </source>
</evidence>
<dbReference type="AlphaFoldDB" id="A0A366IQK6"/>
<dbReference type="Pfam" id="PF14525">
    <property type="entry name" value="AraC_binding_2"/>
    <property type="match status" value="1"/>
</dbReference>
<dbReference type="InterPro" id="IPR009057">
    <property type="entry name" value="Homeodomain-like_sf"/>
</dbReference>